<feature type="transmembrane region" description="Helical" evidence="6">
    <location>
        <begin position="162"/>
        <end position="183"/>
    </location>
</feature>
<evidence type="ECO:0000313" key="7">
    <source>
        <dbReference type="EMBL" id="KAG5188735.1"/>
    </source>
</evidence>
<comment type="subcellular location">
    <subcellularLocation>
        <location evidence="1">Membrane</location>
        <topology evidence="1">Multi-pass membrane protein</topology>
    </subcellularLocation>
</comment>
<dbReference type="OrthoDB" id="30881at2759"/>
<evidence type="ECO:0000256" key="2">
    <source>
        <dbReference type="ARBA" id="ARBA00009012"/>
    </source>
</evidence>
<accession>A0A835ZCA4</accession>
<dbReference type="Pfam" id="PF01940">
    <property type="entry name" value="DUF92"/>
    <property type="match status" value="1"/>
</dbReference>
<comment type="similarity">
    <text evidence="2">Belongs to the TMEM19 family.</text>
</comment>
<evidence type="ECO:0000313" key="8">
    <source>
        <dbReference type="Proteomes" id="UP000664859"/>
    </source>
</evidence>
<dbReference type="PANTHER" id="PTHR13353:SF5">
    <property type="entry name" value="TRANSMEMBRANE PROTEIN 19"/>
    <property type="match status" value="1"/>
</dbReference>
<reference evidence="7" key="1">
    <citation type="submission" date="2021-02" db="EMBL/GenBank/DDBJ databases">
        <title>First Annotated Genome of the Yellow-green Alga Tribonema minus.</title>
        <authorList>
            <person name="Mahan K.M."/>
        </authorList>
    </citation>
    <scope>NUCLEOTIDE SEQUENCE</scope>
    <source>
        <strain evidence="7">UTEX B ZZ1240</strain>
    </source>
</reference>
<sequence length="248" mass="25389">MQSSHVLEALAVNAVALALLFATGKATRILTQAGLLHAFILGTTLWSTLGWQAWSTAMLFLISGSVVTKVKMADKLAQGIAEKRHGARGPENVWGSAAAGTACALAAVAYPQHAPLLKIGFTASFAAKLCDTAATELGKAYGRRAYLVTTLRRVRPGTVGAVSLEGTAAGAAGAALITLYAVATALVPRGAALPCLAAAVAAAHAESVLNATLQGRARWLTGEVINAVLTVLGAALGVALWLLQQRRS</sequence>
<proteinExistence type="inferred from homology"/>
<evidence type="ECO:0000256" key="3">
    <source>
        <dbReference type="ARBA" id="ARBA00022692"/>
    </source>
</evidence>
<dbReference type="AlphaFoldDB" id="A0A835ZCA4"/>
<gene>
    <name evidence="7" type="ORF">JKP88DRAFT_206553</name>
</gene>
<dbReference type="InterPro" id="IPR002794">
    <property type="entry name" value="DUF92_TMEM19"/>
</dbReference>
<dbReference type="Proteomes" id="UP000664859">
    <property type="component" value="Unassembled WGS sequence"/>
</dbReference>
<feature type="transmembrane region" description="Helical" evidence="6">
    <location>
        <begin position="224"/>
        <end position="243"/>
    </location>
</feature>
<keyword evidence="5 6" id="KW-0472">Membrane</keyword>
<protein>
    <submittedName>
        <fullName evidence="7">Integral membrane protein DUF92-domain-containing protein</fullName>
    </submittedName>
</protein>
<comment type="caution">
    <text evidence="7">The sequence shown here is derived from an EMBL/GenBank/DDBJ whole genome shotgun (WGS) entry which is preliminary data.</text>
</comment>
<dbReference type="PANTHER" id="PTHR13353">
    <property type="entry name" value="TRANSMEMBRANE PROTEIN 19"/>
    <property type="match status" value="1"/>
</dbReference>
<keyword evidence="4 6" id="KW-1133">Transmembrane helix</keyword>
<dbReference type="EMBL" id="JAFCMP010000065">
    <property type="protein sequence ID" value="KAG5188735.1"/>
    <property type="molecule type" value="Genomic_DNA"/>
</dbReference>
<evidence type="ECO:0000256" key="1">
    <source>
        <dbReference type="ARBA" id="ARBA00004141"/>
    </source>
</evidence>
<evidence type="ECO:0000256" key="4">
    <source>
        <dbReference type="ARBA" id="ARBA00022989"/>
    </source>
</evidence>
<feature type="transmembrane region" description="Helical" evidence="6">
    <location>
        <begin position="36"/>
        <end position="62"/>
    </location>
</feature>
<evidence type="ECO:0000256" key="6">
    <source>
        <dbReference type="SAM" id="Phobius"/>
    </source>
</evidence>
<dbReference type="GO" id="GO:0016020">
    <property type="term" value="C:membrane"/>
    <property type="evidence" value="ECO:0007669"/>
    <property type="project" value="UniProtKB-SubCell"/>
</dbReference>
<keyword evidence="3 6" id="KW-0812">Transmembrane</keyword>
<name>A0A835ZCA4_9STRA</name>
<evidence type="ECO:0000256" key="5">
    <source>
        <dbReference type="ARBA" id="ARBA00023136"/>
    </source>
</evidence>
<keyword evidence="8" id="KW-1185">Reference proteome</keyword>
<organism evidence="7 8">
    <name type="scientific">Tribonema minus</name>
    <dbReference type="NCBI Taxonomy" id="303371"/>
    <lineage>
        <taxon>Eukaryota</taxon>
        <taxon>Sar</taxon>
        <taxon>Stramenopiles</taxon>
        <taxon>Ochrophyta</taxon>
        <taxon>PX clade</taxon>
        <taxon>Xanthophyceae</taxon>
        <taxon>Tribonematales</taxon>
        <taxon>Tribonemataceae</taxon>
        <taxon>Tribonema</taxon>
    </lineage>
</organism>